<comment type="caution">
    <text evidence="2">The sequence shown here is derived from an EMBL/GenBank/DDBJ whole genome shotgun (WGS) entry which is preliminary data.</text>
</comment>
<dbReference type="RefSeq" id="WP_073398114.1">
    <property type="nucleotide sequence ID" value="NZ_FRBX01000008.1"/>
</dbReference>
<reference evidence="2 3" key="1">
    <citation type="submission" date="2016-11" db="EMBL/GenBank/DDBJ databases">
        <authorList>
            <person name="Varghese N."/>
            <person name="Submissions S."/>
        </authorList>
    </citation>
    <scope>NUCLEOTIDE SEQUENCE [LARGE SCALE GENOMIC DNA]</scope>
    <source>
        <strain evidence="2 3">DSM 6368</strain>
    </source>
</reference>
<accession>A0ABY1J9D0</accession>
<feature type="signal peptide" evidence="1">
    <location>
        <begin position="1"/>
        <end position="20"/>
    </location>
</feature>
<dbReference type="InterPro" id="IPR032710">
    <property type="entry name" value="NTF2-like_dom_sf"/>
</dbReference>
<dbReference type="Proteomes" id="UP000184216">
    <property type="component" value="Unassembled WGS sequence"/>
</dbReference>
<sequence length="309" mass="36180">MKKKYLLITIIFLSFLKLSAQDQTAKSIDYWKEKLNSINTQLADAFVNKDINVIMKYYDENEPTCMPEYYKAIYSKYGIAYYYQQWFDNVKINSYKRTIYEVLLIKNHLVEIGTFTNNFTKPDSTLFVYDGKYMNVWRIEKDENLTLVSEIWGANSAVDKSNFSFLKPQASNMPKLKVNKSVSDEVNKRNDLIAKLVTKREGEKHATELFANDAIYMTYDTPMLIGMDNIKPYFVEHEKPNGVSIDFLEIKASKMIALDKFVIEYGYYYVDVSWDKKKGKATVTGKSTNIWKRDKNGVLMLYRQMVNHD</sequence>
<organism evidence="2 3">
    <name type="scientific">Flavobacterium pectinovorum</name>
    <dbReference type="NCBI Taxonomy" id="29533"/>
    <lineage>
        <taxon>Bacteria</taxon>
        <taxon>Pseudomonadati</taxon>
        <taxon>Bacteroidota</taxon>
        <taxon>Flavobacteriia</taxon>
        <taxon>Flavobacteriales</taxon>
        <taxon>Flavobacteriaceae</taxon>
        <taxon>Flavobacterium</taxon>
    </lineage>
</organism>
<keyword evidence="1" id="KW-0732">Signal</keyword>
<gene>
    <name evidence="2" type="ORF">SAMN05444387_4493</name>
</gene>
<evidence type="ECO:0000313" key="2">
    <source>
        <dbReference type="EMBL" id="SHN18077.1"/>
    </source>
</evidence>
<keyword evidence="3" id="KW-1185">Reference proteome</keyword>
<proteinExistence type="predicted"/>
<evidence type="ECO:0000313" key="3">
    <source>
        <dbReference type="Proteomes" id="UP000184216"/>
    </source>
</evidence>
<dbReference type="Gene3D" id="3.10.450.50">
    <property type="match status" value="2"/>
</dbReference>
<name>A0ABY1J9D0_9FLAO</name>
<feature type="chain" id="PRO_5045777905" description="Nuclear transport factor 2 family protein" evidence="1">
    <location>
        <begin position="21"/>
        <end position="309"/>
    </location>
</feature>
<evidence type="ECO:0000256" key="1">
    <source>
        <dbReference type="SAM" id="SignalP"/>
    </source>
</evidence>
<dbReference type="EMBL" id="FRBX01000008">
    <property type="protein sequence ID" value="SHN18077.1"/>
    <property type="molecule type" value="Genomic_DNA"/>
</dbReference>
<dbReference type="SUPFAM" id="SSF54427">
    <property type="entry name" value="NTF2-like"/>
    <property type="match status" value="2"/>
</dbReference>
<protein>
    <recommendedName>
        <fullName evidence="4">Nuclear transport factor 2 family protein</fullName>
    </recommendedName>
</protein>
<evidence type="ECO:0008006" key="4">
    <source>
        <dbReference type="Google" id="ProtNLM"/>
    </source>
</evidence>